<protein>
    <recommendedName>
        <fullName evidence="3">VWFA domain-containing protein</fullName>
    </recommendedName>
</protein>
<sequence length="284" mass="32169">METFNLSFLDVVCCGFGAVILLLVITKIYEPITIQNSQENLQSLVIKLVQELEVIRGDSVTMNRRLTEITEQISENSEKNNKLQGDLSIIQGEFNSTKSMSDEQQTDRDSLFLYKQQLTDIQMRLQTEIDASNSRAAGIPIDSEYVIFVIDNSYSMKDNVWGYLKQSMVQILDAFPKDKLKGLQVISCNGAYLFPTFANQWIIDTEKTRSNIIQALNNWEPPCDSNPVGGINLAVTEFAQNNKIAIWILGDDLEPSRRPTYCGRSDSAECIRRIVSKYNKLDAK</sequence>
<proteinExistence type="predicted"/>
<feature type="transmembrane region" description="Helical" evidence="1">
    <location>
        <begin position="6"/>
        <end position="25"/>
    </location>
</feature>
<keyword evidence="1" id="KW-1133">Transmembrane helix</keyword>
<evidence type="ECO:0000313" key="2">
    <source>
        <dbReference type="EMBL" id="SVB39260.1"/>
    </source>
</evidence>
<keyword evidence="1" id="KW-0472">Membrane</keyword>
<organism evidence="2">
    <name type="scientific">marine metagenome</name>
    <dbReference type="NCBI Taxonomy" id="408172"/>
    <lineage>
        <taxon>unclassified sequences</taxon>
        <taxon>metagenomes</taxon>
        <taxon>ecological metagenomes</taxon>
    </lineage>
</organism>
<reference evidence="2" key="1">
    <citation type="submission" date="2018-05" db="EMBL/GenBank/DDBJ databases">
        <authorList>
            <person name="Lanie J.A."/>
            <person name="Ng W.-L."/>
            <person name="Kazmierczak K.M."/>
            <person name="Andrzejewski T.M."/>
            <person name="Davidsen T.M."/>
            <person name="Wayne K.J."/>
            <person name="Tettelin H."/>
            <person name="Glass J.I."/>
            <person name="Rusch D."/>
            <person name="Podicherti R."/>
            <person name="Tsui H.-C.T."/>
            <person name="Winkler M.E."/>
        </authorList>
    </citation>
    <scope>NUCLEOTIDE SEQUENCE</scope>
</reference>
<dbReference type="Gene3D" id="3.40.50.410">
    <property type="entry name" value="von Willebrand factor, type A domain"/>
    <property type="match status" value="1"/>
</dbReference>
<dbReference type="EMBL" id="UINC01039993">
    <property type="protein sequence ID" value="SVB39260.1"/>
    <property type="molecule type" value="Genomic_DNA"/>
</dbReference>
<evidence type="ECO:0008006" key="3">
    <source>
        <dbReference type="Google" id="ProtNLM"/>
    </source>
</evidence>
<keyword evidence="1" id="KW-0812">Transmembrane</keyword>
<accession>A0A382DLC1</accession>
<name>A0A382DLC1_9ZZZZ</name>
<dbReference type="AlphaFoldDB" id="A0A382DLC1"/>
<dbReference type="SUPFAM" id="SSF53300">
    <property type="entry name" value="vWA-like"/>
    <property type="match status" value="1"/>
</dbReference>
<evidence type="ECO:0000256" key="1">
    <source>
        <dbReference type="SAM" id="Phobius"/>
    </source>
</evidence>
<dbReference type="InterPro" id="IPR036465">
    <property type="entry name" value="vWFA_dom_sf"/>
</dbReference>
<gene>
    <name evidence="2" type="ORF">METZ01_LOCUS192114</name>
</gene>
<feature type="non-terminal residue" evidence="2">
    <location>
        <position position="284"/>
    </location>
</feature>